<comment type="caution">
    <text evidence="1">The sequence shown here is derived from an EMBL/GenBank/DDBJ whole genome shotgun (WGS) entry which is preliminary data.</text>
</comment>
<name>A0A6M0H5L3_9CLOT</name>
<proteinExistence type="predicted"/>
<evidence type="ECO:0000313" key="2">
    <source>
        <dbReference type="Proteomes" id="UP000481872"/>
    </source>
</evidence>
<dbReference type="Proteomes" id="UP000481872">
    <property type="component" value="Unassembled WGS sequence"/>
</dbReference>
<organism evidence="1 2">
    <name type="scientific">Clostridium senegalense</name>
    <dbReference type="NCBI Taxonomy" id="1465809"/>
    <lineage>
        <taxon>Bacteria</taxon>
        <taxon>Bacillati</taxon>
        <taxon>Bacillota</taxon>
        <taxon>Clostridia</taxon>
        <taxon>Eubacteriales</taxon>
        <taxon>Clostridiaceae</taxon>
        <taxon>Clostridium</taxon>
    </lineage>
</organism>
<gene>
    <name evidence="1" type="ORF">G3M99_14305</name>
</gene>
<dbReference type="Pfam" id="PF10050">
    <property type="entry name" value="DUF2284"/>
    <property type="match status" value="1"/>
</dbReference>
<reference evidence="1 2" key="1">
    <citation type="submission" date="2020-02" db="EMBL/GenBank/DDBJ databases">
        <title>Genome assembly of a novel Clostridium senegalense strain.</title>
        <authorList>
            <person name="Gupta T.B."/>
            <person name="Jauregui R."/>
            <person name="Maclean P."/>
            <person name="Nawarathana A."/>
            <person name="Brightwell G."/>
        </authorList>
    </citation>
    <scope>NUCLEOTIDE SEQUENCE [LARGE SCALE GENOMIC DNA]</scope>
    <source>
        <strain evidence="1 2">AGRFS4</strain>
    </source>
</reference>
<accession>A0A6M0H5L3</accession>
<keyword evidence="2" id="KW-1185">Reference proteome</keyword>
<protein>
    <recommendedName>
        <fullName evidence="3">Metal-binding protein</fullName>
    </recommendedName>
</protein>
<sequence>MKMLKENFNIKKATITELLNYYKPETINNYCKKCEKYNKVWSCPTFSFDTMNYINNYKFAYIIAYRININAQSNIENDFNSIKRLIPEVTEYNDDFDKIFKTLYYSARLHLDKLLLSLEKEFQSSLAIFSGRCLFCKVCQKEYGLKCLNETNLKYSLEALGFDVADILKSLLNIEIQWSKESSSQYVTCVSALFSKEEIDISNLNKSISNIIE</sequence>
<evidence type="ECO:0000313" key="1">
    <source>
        <dbReference type="EMBL" id="NEU06005.1"/>
    </source>
</evidence>
<evidence type="ECO:0008006" key="3">
    <source>
        <dbReference type="Google" id="ProtNLM"/>
    </source>
</evidence>
<dbReference type="RefSeq" id="WP_082761225.1">
    <property type="nucleotide sequence ID" value="NZ_JAAGPU010000030.1"/>
</dbReference>
<dbReference type="EMBL" id="JAAGPU010000030">
    <property type="protein sequence ID" value="NEU06005.1"/>
    <property type="molecule type" value="Genomic_DNA"/>
</dbReference>
<dbReference type="InterPro" id="IPR019271">
    <property type="entry name" value="DUF2284_metal-binding"/>
</dbReference>
<dbReference type="AlphaFoldDB" id="A0A6M0H5L3"/>